<reference evidence="3 4" key="1">
    <citation type="journal article" date="2016" name="Proc. Natl. Acad. Sci. U.S.A.">
        <title>Lipid metabolic changes in an early divergent fungus govern the establishment of a mutualistic symbiosis with endobacteria.</title>
        <authorList>
            <person name="Lastovetsky O.A."/>
            <person name="Gaspar M.L."/>
            <person name="Mondo S.J."/>
            <person name="LaButti K.M."/>
            <person name="Sandor L."/>
            <person name="Grigoriev I.V."/>
            <person name="Henry S.A."/>
            <person name="Pawlowska T.E."/>
        </authorList>
    </citation>
    <scope>NUCLEOTIDE SEQUENCE [LARGE SCALE GENOMIC DNA]</scope>
    <source>
        <strain evidence="3 4">ATCC 11559</strain>
    </source>
</reference>
<dbReference type="AlphaFoldDB" id="A0A1X0S0A0"/>
<dbReference type="VEuPathDB" id="FungiDB:BCV72DRAFT_198671"/>
<protein>
    <recommendedName>
        <fullName evidence="2">DUF7905 domain-containing protein</fullName>
    </recommendedName>
</protein>
<evidence type="ECO:0000256" key="1">
    <source>
        <dbReference type="SAM" id="MobiDB-lite"/>
    </source>
</evidence>
<gene>
    <name evidence="3" type="ORF">BCV71DRAFT_227431</name>
</gene>
<feature type="compositionally biased region" description="Polar residues" evidence="1">
    <location>
        <begin position="25"/>
        <end position="61"/>
    </location>
</feature>
<evidence type="ECO:0000313" key="3">
    <source>
        <dbReference type="EMBL" id="ORE17591.1"/>
    </source>
</evidence>
<dbReference type="Proteomes" id="UP000242381">
    <property type="component" value="Unassembled WGS sequence"/>
</dbReference>
<feature type="domain" description="DUF7905" evidence="2">
    <location>
        <begin position="337"/>
        <end position="645"/>
    </location>
</feature>
<dbReference type="Pfam" id="PF25482">
    <property type="entry name" value="DUF7905"/>
    <property type="match status" value="1"/>
</dbReference>
<proteinExistence type="predicted"/>
<dbReference type="InterPro" id="IPR057227">
    <property type="entry name" value="DUF7905"/>
</dbReference>
<evidence type="ECO:0000259" key="2">
    <source>
        <dbReference type="Pfam" id="PF25482"/>
    </source>
</evidence>
<feature type="region of interest" description="Disordered" evidence="1">
    <location>
        <begin position="1"/>
        <end position="68"/>
    </location>
</feature>
<sequence length="677" mass="78822">MSDPFKREDSSDDDQWRDPHIGETPTPSTRFSNTFDDNSTLVSGRSSRASTAMEPFTSTRPAGSPDDYWVLPPHCTLTDILGTGRTRLKEMARSTGAYMTYNDALHQIDLWGDSLCIDKAKHSLNMIANRIAELDVTLLRKTKKWSRPDRELTNEEKRREEKRQQRILEEKKYLGEPTEKLPYYSVYYSPSDAVSINRIVGNNDSYLNQIRIDCKTYIEYDAQNHIFRLYSNDEANIKAASARLRNWHLRCCREPEAGVARLMQQPSANLALKYRKLPPDFVLYDYVPPDREQELRDRLRMFETITTGFEASIAYWNASMEDSLISLNDSQQMRGALSERAKTLDKRNEEVIQRLLDRGLESLRLKDWDIRMKIRFGTIYLVDYPKRDQMHLTIEEVSDKMFKNEKFKSALAPCMSKSLENLDMLFEYLGTKAQEFSENPKTSFVILAHQYPIAASPADLRKKDVNRGEMWKTRMEVAFTDKGERGLWSTVTQCTNLVDISCFNAEQPYSWDLKVQFARSLPYDDVNAPHEKFSKNLKLSPSGRLIMAPVFDYNPKIVKQKTKWRYSWHDFTIEICQEELWDLDRIKRKDTTLPLDFSEFQPHHKQFKVSMYKEQWIDRFAENLRLGVGEAPSWTIRDFLGTEEENVHTIVQNVKEFGQILASVVPVYFGQSAASLV</sequence>
<dbReference type="EMBL" id="KV921351">
    <property type="protein sequence ID" value="ORE17591.1"/>
    <property type="molecule type" value="Genomic_DNA"/>
</dbReference>
<evidence type="ECO:0000313" key="4">
    <source>
        <dbReference type="Proteomes" id="UP000242381"/>
    </source>
</evidence>
<organism evidence="3 4">
    <name type="scientific">Rhizopus microsporus</name>
    <dbReference type="NCBI Taxonomy" id="58291"/>
    <lineage>
        <taxon>Eukaryota</taxon>
        <taxon>Fungi</taxon>
        <taxon>Fungi incertae sedis</taxon>
        <taxon>Mucoromycota</taxon>
        <taxon>Mucoromycotina</taxon>
        <taxon>Mucoromycetes</taxon>
        <taxon>Mucorales</taxon>
        <taxon>Mucorineae</taxon>
        <taxon>Rhizopodaceae</taxon>
        <taxon>Rhizopus</taxon>
    </lineage>
</organism>
<accession>A0A1X0S0A0</accession>
<dbReference type="OMA" id="QVDIWGD"/>
<feature type="compositionally biased region" description="Basic and acidic residues" evidence="1">
    <location>
        <begin position="1"/>
        <end position="21"/>
    </location>
</feature>
<name>A0A1X0S0A0_RHIZD</name>